<dbReference type="SUPFAM" id="SSF48008">
    <property type="entry name" value="GntR ligand-binding domain-like"/>
    <property type="match status" value="1"/>
</dbReference>
<dbReference type="InterPro" id="IPR000485">
    <property type="entry name" value="AsnC-type_HTH_dom"/>
</dbReference>
<dbReference type="Pfam" id="PF07729">
    <property type="entry name" value="FCD"/>
    <property type="match status" value="1"/>
</dbReference>
<dbReference type="SMART" id="SM00345">
    <property type="entry name" value="HTH_GNTR"/>
    <property type="match status" value="1"/>
</dbReference>
<evidence type="ECO:0000256" key="2">
    <source>
        <dbReference type="ARBA" id="ARBA00023125"/>
    </source>
</evidence>
<dbReference type="PANTHER" id="PTHR43537:SF45">
    <property type="entry name" value="GNTR FAMILY REGULATORY PROTEIN"/>
    <property type="match status" value="1"/>
</dbReference>
<evidence type="ECO:0000313" key="6">
    <source>
        <dbReference type="Proteomes" id="UP000254919"/>
    </source>
</evidence>
<sequence length="268" mass="29882">MYSLLDADRHTLRTAWPVTLSTAIQRSADRLHERLKAMVAAYHLRPGERINEVELARRFGVSRTPLREALNRLASEGFLLATANRGYHVRPLDAAQVLRLYEYRAVLEAGALRLSAERATPEALEALRDFARRSRDEPEDDAQALRLLSLDEEFHERLAALSGNGELVRALRGLNERIRFVRWIDMQNRRGGTQGEHLEILRLLAGGEGEAAEALLRRHIGRRLDQITEVIKAGYAEIYTGNALAAHVMGAEGMARAGPLPLAEEAGG</sequence>
<keyword evidence="2" id="KW-0238">DNA-binding</keyword>
<dbReference type="CDD" id="cd07377">
    <property type="entry name" value="WHTH_GntR"/>
    <property type="match status" value="1"/>
</dbReference>
<dbReference type="PRINTS" id="PR00035">
    <property type="entry name" value="HTHGNTR"/>
</dbReference>
<dbReference type="PANTHER" id="PTHR43537">
    <property type="entry name" value="TRANSCRIPTIONAL REGULATOR, GNTR FAMILY"/>
    <property type="match status" value="1"/>
</dbReference>
<dbReference type="Proteomes" id="UP000254919">
    <property type="component" value="Unassembled WGS sequence"/>
</dbReference>
<dbReference type="SMART" id="SM00895">
    <property type="entry name" value="FCD"/>
    <property type="match status" value="1"/>
</dbReference>
<gene>
    <name evidence="5" type="primary">ydfH_6</name>
    <name evidence="5" type="ORF">NCTC13291_01880</name>
</gene>
<proteinExistence type="predicted"/>
<keyword evidence="3" id="KW-0804">Transcription</keyword>
<dbReference type="GO" id="GO:0043565">
    <property type="term" value="F:sequence-specific DNA binding"/>
    <property type="evidence" value="ECO:0007669"/>
    <property type="project" value="InterPro"/>
</dbReference>
<dbReference type="SUPFAM" id="SSF46785">
    <property type="entry name" value="Winged helix' DNA-binding domain"/>
    <property type="match status" value="1"/>
</dbReference>
<dbReference type="PRINTS" id="PR00033">
    <property type="entry name" value="HTHASNC"/>
</dbReference>
<dbReference type="PROSITE" id="PS50949">
    <property type="entry name" value="HTH_GNTR"/>
    <property type="match status" value="1"/>
</dbReference>
<dbReference type="EMBL" id="UGVN01000001">
    <property type="protein sequence ID" value="SUE40320.1"/>
    <property type="molecule type" value="Genomic_DNA"/>
</dbReference>
<protein>
    <submittedName>
        <fullName evidence="5">Uncharacterized HTH-type transcriptional regulator ydfH</fullName>
    </submittedName>
</protein>
<dbReference type="InterPro" id="IPR036390">
    <property type="entry name" value="WH_DNA-bd_sf"/>
</dbReference>
<dbReference type="InterPro" id="IPR011711">
    <property type="entry name" value="GntR_C"/>
</dbReference>
<evidence type="ECO:0000313" key="5">
    <source>
        <dbReference type="EMBL" id="SUE40320.1"/>
    </source>
</evidence>
<evidence type="ECO:0000259" key="4">
    <source>
        <dbReference type="PROSITE" id="PS50949"/>
    </source>
</evidence>
<dbReference type="Gene3D" id="1.10.10.10">
    <property type="entry name" value="Winged helix-like DNA-binding domain superfamily/Winged helix DNA-binding domain"/>
    <property type="match status" value="1"/>
</dbReference>
<reference evidence="5 6" key="1">
    <citation type="submission" date="2018-06" db="EMBL/GenBank/DDBJ databases">
        <authorList>
            <consortium name="Pathogen Informatics"/>
            <person name="Doyle S."/>
        </authorList>
    </citation>
    <scope>NUCLEOTIDE SEQUENCE [LARGE SCALE GENOMIC DNA]</scope>
    <source>
        <strain evidence="5 6">NCTC13291</strain>
    </source>
</reference>
<dbReference type="InterPro" id="IPR036388">
    <property type="entry name" value="WH-like_DNA-bd_sf"/>
</dbReference>
<dbReference type="InterPro" id="IPR008920">
    <property type="entry name" value="TF_FadR/GntR_C"/>
</dbReference>
<dbReference type="InterPro" id="IPR000524">
    <property type="entry name" value="Tscrpt_reg_HTH_GntR"/>
</dbReference>
<evidence type="ECO:0000256" key="1">
    <source>
        <dbReference type="ARBA" id="ARBA00023015"/>
    </source>
</evidence>
<organism evidence="5 6">
    <name type="scientific">Roseomonas mucosa</name>
    <dbReference type="NCBI Taxonomy" id="207340"/>
    <lineage>
        <taxon>Bacteria</taxon>
        <taxon>Pseudomonadati</taxon>
        <taxon>Pseudomonadota</taxon>
        <taxon>Alphaproteobacteria</taxon>
        <taxon>Acetobacterales</taxon>
        <taxon>Roseomonadaceae</taxon>
        <taxon>Roseomonas</taxon>
    </lineage>
</organism>
<keyword evidence="1" id="KW-0805">Transcription regulation</keyword>
<evidence type="ECO:0000256" key="3">
    <source>
        <dbReference type="ARBA" id="ARBA00023163"/>
    </source>
</evidence>
<dbReference type="Gene3D" id="1.20.120.530">
    <property type="entry name" value="GntR ligand-binding domain-like"/>
    <property type="match status" value="1"/>
</dbReference>
<accession>A0A379N1M6</accession>
<dbReference type="Pfam" id="PF00392">
    <property type="entry name" value="GntR"/>
    <property type="match status" value="1"/>
</dbReference>
<feature type="domain" description="HTH gntR-type" evidence="4">
    <location>
        <begin position="25"/>
        <end position="92"/>
    </location>
</feature>
<name>A0A379N1M6_9PROT</name>
<dbReference type="GO" id="GO:0003700">
    <property type="term" value="F:DNA-binding transcription factor activity"/>
    <property type="evidence" value="ECO:0007669"/>
    <property type="project" value="InterPro"/>
</dbReference>
<dbReference type="AlphaFoldDB" id="A0A379N1M6"/>